<dbReference type="GO" id="GO:0009088">
    <property type="term" value="P:threonine biosynthetic process"/>
    <property type="evidence" value="ECO:0007669"/>
    <property type="project" value="UniProtKB-UniPathway"/>
</dbReference>
<dbReference type="AlphaFoldDB" id="A0A0U2ZKS3"/>
<evidence type="ECO:0000256" key="16">
    <source>
        <dbReference type="PIRSR" id="PIRSR000098-1"/>
    </source>
</evidence>
<feature type="binding site" evidence="17">
    <location>
        <begin position="10"/>
        <end position="17"/>
    </location>
    <ligand>
        <name>NADP(+)</name>
        <dbReference type="ChEBI" id="CHEBI:58349"/>
    </ligand>
</feature>
<comment type="pathway">
    <text evidence="3 18">Amino-acid biosynthesis; L-methionine biosynthesis via de novo pathway; L-homoserine from L-aspartate: step 3/3.</text>
</comment>
<comment type="catalytic activity">
    <reaction evidence="15">
        <text>L-homoserine + NADP(+) = L-aspartate 4-semialdehyde + NADPH + H(+)</text>
        <dbReference type="Rhea" id="RHEA:15761"/>
        <dbReference type="ChEBI" id="CHEBI:15378"/>
        <dbReference type="ChEBI" id="CHEBI:57476"/>
        <dbReference type="ChEBI" id="CHEBI:57783"/>
        <dbReference type="ChEBI" id="CHEBI:58349"/>
        <dbReference type="ChEBI" id="CHEBI:537519"/>
        <dbReference type="EC" id="1.1.1.3"/>
    </reaction>
    <physiologicalReaction direction="right-to-left" evidence="15">
        <dbReference type="Rhea" id="RHEA:15763"/>
    </physiologicalReaction>
</comment>
<dbReference type="GO" id="GO:0004412">
    <property type="term" value="F:homoserine dehydrogenase activity"/>
    <property type="evidence" value="ECO:0007669"/>
    <property type="project" value="UniProtKB-EC"/>
</dbReference>
<evidence type="ECO:0000259" key="20">
    <source>
        <dbReference type="PROSITE" id="PS51671"/>
    </source>
</evidence>
<keyword evidence="11 18" id="KW-0560">Oxidoreductase</keyword>
<keyword evidence="9" id="KW-0479">Metal-binding</keyword>
<dbReference type="RefSeq" id="WP_058383327.1">
    <property type="nucleotide sequence ID" value="NZ_CP013659.2"/>
</dbReference>
<evidence type="ECO:0000256" key="2">
    <source>
        <dbReference type="ARBA" id="ARBA00005056"/>
    </source>
</evidence>
<dbReference type="FunFam" id="3.30.360.10:FF:000005">
    <property type="entry name" value="Homoserine dehydrogenase"/>
    <property type="match status" value="1"/>
</dbReference>
<dbReference type="UniPathway" id="UPA00050">
    <property type="reaction ID" value="UER00063"/>
</dbReference>
<dbReference type="PIRSF" id="PIRSF000098">
    <property type="entry name" value="Homoser_dehydrog"/>
    <property type="match status" value="1"/>
</dbReference>
<dbReference type="Proteomes" id="UP000067683">
    <property type="component" value="Chromosome"/>
</dbReference>
<sequence>MKNEISIGLLGFGTVGSGVAKIIQQHQEDLQHKLGAKVAIRKVLVRDAGKDRISDLDPNVFTTDIEEILNDSSLDIIVEVMGGIEGARAAMEQALKSGKQVVTANKDVMAEYGHDLLKLADAEKCDLFYEASVAGGIPIIRTLEDGLASDRISSMMGIVNGTTNFILTKMKQEKKSYEDALAEATELGFAEADPTADVGGLDAARKMVILSSLAYSTEVKLDDVNIRGMDTIKDGDVEMGESLGYTMKMVGSSTKDEDGIDVSVEPIFLANSHPLASVNNEFNAVYIYGDAVGETMLYGPGAGSLPTATSVVSDIIAACRNLLLGVNGKREHAAQHERVIKPADKSCSKYFHRLLVDDVVGVLSKVSAIYSNHGASIQSIVQNPGTNETEGKAELILKTHEISRQQHLDVLKELEGMASLISHYRIEGEDAA</sequence>
<keyword evidence="14 18" id="KW-0486">Methionine biosynthesis</keyword>
<dbReference type="InterPro" id="IPR019811">
    <property type="entry name" value="HDH_CS"/>
</dbReference>
<evidence type="ECO:0000256" key="10">
    <source>
        <dbReference type="ARBA" id="ARBA00022857"/>
    </source>
</evidence>
<comment type="cofactor">
    <cofactor evidence="1">
        <name>a metal cation</name>
        <dbReference type="ChEBI" id="CHEBI:25213"/>
    </cofactor>
</comment>
<dbReference type="InterPro" id="IPR045865">
    <property type="entry name" value="ACT-like_dom_sf"/>
</dbReference>
<dbReference type="SUPFAM" id="SSF51735">
    <property type="entry name" value="NAD(P)-binding Rossmann-fold domains"/>
    <property type="match status" value="1"/>
</dbReference>
<keyword evidence="7 18" id="KW-0028">Amino-acid biosynthesis</keyword>
<dbReference type="InterPro" id="IPR001342">
    <property type="entry name" value="HDH_cat"/>
</dbReference>
<dbReference type="GO" id="GO:0009086">
    <property type="term" value="P:methionine biosynthetic process"/>
    <property type="evidence" value="ECO:0007669"/>
    <property type="project" value="UniProtKB-KW"/>
</dbReference>
<evidence type="ECO:0000256" key="7">
    <source>
        <dbReference type="ARBA" id="ARBA00022605"/>
    </source>
</evidence>
<comment type="similarity">
    <text evidence="4 19">Belongs to the homoserine dehydrogenase family.</text>
</comment>
<keyword evidence="8 18" id="KW-0791">Threonine biosynthesis</keyword>
<dbReference type="STRING" id="200991.AUC31_16040"/>
<comment type="pathway">
    <text evidence="2 18">Amino-acid biosynthesis; L-threonine biosynthesis; L-threonine from L-aspartate: step 3/5.</text>
</comment>
<dbReference type="Pfam" id="PF03447">
    <property type="entry name" value="NAD_binding_3"/>
    <property type="match status" value="1"/>
</dbReference>
<evidence type="ECO:0000313" key="21">
    <source>
        <dbReference type="EMBL" id="ALS76625.1"/>
    </source>
</evidence>
<keyword evidence="22" id="KW-1185">Reference proteome</keyword>
<dbReference type="SUPFAM" id="SSF55021">
    <property type="entry name" value="ACT-like"/>
    <property type="match status" value="1"/>
</dbReference>
<gene>
    <name evidence="21" type="ORF">AUC31_16040</name>
</gene>
<name>A0A0U2ZKS3_9BACL</name>
<evidence type="ECO:0000256" key="5">
    <source>
        <dbReference type="ARBA" id="ARBA00013213"/>
    </source>
</evidence>
<dbReference type="InterPro" id="IPR036291">
    <property type="entry name" value="NAD(P)-bd_dom_sf"/>
</dbReference>
<dbReference type="PROSITE" id="PS01042">
    <property type="entry name" value="HOMOSER_DHGENASE"/>
    <property type="match status" value="1"/>
</dbReference>
<dbReference type="EMBL" id="CP013659">
    <property type="protein sequence ID" value="ALS76625.1"/>
    <property type="molecule type" value="Genomic_DNA"/>
</dbReference>
<dbReference type="Pfam" id="PF00742">
    <property type="entry name" value="Homoserine_dh"/>
    <property type="match status" value="1"/>
</dbReference>
<feature type="domain" description="ACT" evidence="20">
    <location>
        <begin position="351"/>
        <end position="428"/>
    </location>
</feature>
<keyword evidence="13" id="KW-0915">Sodium</keyword>
<feature type="binding site" evidence="17">
    <location>
        <position position="106"/>
    </location>
    <ligand>
        <name>NADPH</name>
        <dbReference type="ChEBI" id="CHEBI:57783"/>
    </ligand>
</feature>
<keyword evidence="10 17" id="KW-0521">NADP</keyword>
<evidence type="ECO:0000256" key="3">
    <source>
        <dbReference type="ARBA" id="ARBA00005062"/>
    </source>
</evidence>
<evidence type="ECO:0000256" key="14">
    <source>
        <dbReference type="ARBA" id="ARBA00023167"/>
    </source>
</evidence>
<keyword evidence="12" id="KW-0520">NAD</keyword>
<dbReference type="PANTHER" id="PTHR43331:SF1">
    <property type="entry name" value="HOMOSERINE DEHYDROGENASE"/>
    <property type="match status" value="1"/>
</dbReference>
<evidence type="ECO:0000256" key="12">
    <source>
        <dbReference type="ARBA" id="ARBA00023027"/>
    </source>
</evidence>
<feature type="binding site" evidence="17">
    <location>
        <position position="191"/>
    </location>
    <ligand>
        <name>L-homoserine</name>
        <dbReference type="ChEBI" id="CHEBI:57476"/>
    </ligand>
</feature>
<dbReference type="InterPro" id="IPR016204">
    <property type="entry name" value="HDH"/>
</dbReference>
<evidence type="ECO:0000256" key="1">
    <source>
        <dbReference type="ARBA" id="ARBA00001920"/>
    </source>
</evidence>
<dbReference type="CDD" id="cd04881">
    <property type="entry name" value="ACT_HSDH-Hom"/>
    <property type="match status" value="1"/>
</dbReference>
<dbReference type="Gene3D" id="3.40.50.720">
    <property type="entry name" value="NAD(P)-binding Rossmann-like Domain"/>
    <property type="match status" value="1"/>
</dbReference>
<evidence type="ECO:0000256" key="6">
    <source>
        <dbReference type="ARBA" id="ARBA00013376"/>
    </source>
</evidence>
<dbReference type="InterPro" id="IPR005106">
    <property type="entry name" value="Asp/hSer_DH_NAD-bd"/>
</dbReference>
<reference evidence="21" key="1">
    <citation type="submission" date="2016-01" db="EMBL/GenBank/DDBJ databases">
        <title>Complete genome of Planococcus rifietoensis type strain M8.</title>
        <authorList>
            <person name="See-Too W.S."/>
        </authorList>
    </citation>
    <scope>NUCLEOTIDE SEQUENCE [LARGE SCALE GENOMIC DNA]</scope>
    <source>
        <strain evidence="21">M8</strain>
    </source>
</reference>
<protein>
    <recommendedName>
        <fullName evidence="6 18">Homoserine dehydrogenase</fullName>
        <ecNumber evidence="5 18">1.1.1.3</ecNumber>
    </recommendedName>
</protein>
<dbReference type="Gene3D" id="3.30.70.260">
    <property type="match status" value="1"/>
</dbReference>
<dbReference type="Gene3D" id="3.30.360.10">
    <property type="entry name" value="Dihydrodipicolinate Reductase, domain 2"/>
    <property type="match status" value="1"/>
</dbReference>
<evidence type="ECO:0000256" key="17">
    <source>
        <dbReference type="PIRSR" id="PIRSR000098-2"/>
    </source>
</evidence>
<dbReference type="UniPathway" id="UPA00051">
    <property type="reaction ID" value="UER00465"/>
</dbReference>
<dbReference type="GO" id="GO:0046872">
    <property type="term" value="F:metal ion binding"/>
    <property type="evidence" value="ECO:0007669"/>
    <property type="project" value="UniProtKB-KW"/>
</dbReference>
<dbReference type="KEGG" id="prt:AUC31_16040"/>
<feature type="active site" description="Proton donor" evidence="16">
    <location>
        <position position="206"/>
    </location>
</feature>
<evidence type="ECO:0000256" key="8">
    <source>
        <dbReference type="ARBA" id="ARBA00022697"/>
    </source>
</evidence>
<evidence type="ECO:0000256" key="11">
    <source>
        <dbReference type="ARBA" id="ARBA00023002"/>
    </source>
</evidence>
<organism evidence="21 22">
    <name type="scientific">Planococcus rifietoensis</name>
    <dbReference type="NCBI Taxonomy" id="200991"/>
    <lineage>
        <taxon>Bacteria</taxon>
        <taxon>Bacillati</taxon>
        <taxon>Bacillota</taxon>
        <taxon>Bacilli</taxon>
        <taxon>Bacillales</taxon>
        <taxon>Caryophanaceae</taxon>
        <taxon>Planococcus</taxon>
    </lineage>
</organism>
<evidence type="ECO:0000256" key="19">
    <source>
        <dbReference type="RuleBase" id="RU004171"/>
    </source>
</evidence>
<dbReference type="OrthoDB" id="9808167at2"/>
<dbReference type="PROSITE" id="PS51671">
    <property type="entry name" value="ACT"/>
    <property type="match status" value="1"/>
</dbReference>
<evidence type="ECO:0000256" key="18">
    <source>
        <dbReference type="RuleBase" id="RU000579"/>
    </source>
</evidence>
<proteinExistence type="inferred from homology"/>
<dbReference type="PANTHER" id="PTHR43331">
    <property type="entry name" value="HOMOSERINE DEHYDROGENASE"/>
    <property type="match status" value="1"/>
</dbReference>
<dbReference type="InterPro" id="IPR002912">
    <property type="entry name" value="ACT_dom"/>
</dbReference>
<dbReference type="GO" id="GO:0050661">
    <property type="term" value="F:NADP binding"/>
    <property type="evidence" value="ECO:0007669"/>
    <property type="project" value="InterPro"/>
</dbReference>
<evidence type="ECO:0000256" key="13">
    <source>
        <dbReference type="ARBA" id="ARBA00023053"/>
    </source>
</evidence>
<dbReference type="NCBIfam" id="NF004976">
    <property type="entry name" value="PRK06349.1"/>
    <property type="match status" value="1"/>
</dbReference>
<dbReference type="SUPFAM" id="SSF55347">
    <property type="entry name" value="Glyceraldehyde-3-phosphate dehydrogenase-like, C-terminal domain"/>
    <property type="match status" value="1"/>
</dbReference>
<evidence type="ECO:0000256" key="15">
    <source>
        <dbReference type="ARBA" id="ARBA00048841"/>
    </source>
</evidence>
<accession>A0A0U2ZKS3</accession>
<evidence type="ECO:0000256" key="4">
    <source>
        <dbReference type="ARBA" id="ARBA00006753"/>
    </source>
</evidence>
<dbReference type="FunFam" id="3.40.50.720:FF:000062">
    <property type="entry name" value="Homoserine dehydrogenase"/>
    <property type="match status" value="1"/>
</dbReference>
<evidence type="ECO:0000256" key="9">
    <source>
        <dbReference type="ARBA" id="ARBA00022723"/>
    </source>
</evidence>
<evidence type="ECO:0000313" key="22">
    <source>
        <dbReference type="Proteomes" id="UP000067683"/>
    </source>
</evidence>
<dbReference type="EC" id="1.1.1.3" evidence="5 18"/>